<dbReference type="PIRSF" id="PIRSF006603">
    <property type="entry name" value="DinF"/>
    <property type="match status" value="1"/>
</dbReference>
<dbReference type="InterPro" id="IPR047135">
    <property type="entry name" value="YsiQ"/>
</dbReference>
<dbReference type="PANTHER" id="PTHR42925">
    <property type="entry name" value="MULTIDRUG AND TOXIN EFFLUX PROTEIN MATE FAMILY"/>
    <property type="match status" value="1"/>
</dbReference>
<reference evidence="8 9" key="1">
    <citation type="submission" date="2020-12" db="EMBL/GenBank/DDBJ databases">
        <title>Whole genome sequences of gut porcine anaerobes.</title>
        <authorList>
            <person name="Kubasova T."/>
            <person name="Jahodarova E."/>
            <person name="Rychlik I."/>
        </authorList>
    </citation>
    <scope>NUCLEOTIDE SEQUENCE [LARGE SCALE GENOMIC DNA]</scope>
    <source>
        <strain evidence="8 9">An867</strain>
    </source>
</reference>
<keyword evidence="6 7" id="KW-0472">Membrane</keyword>
<comment type="subcellular location">
    <subcellularLocation>
        <location evidence="1">Cell membrane</location>
        <topology evidence="1">Multi-pass membrane protein</topology>
    </subcellularLocation>
</comment>
<feature type="transmembrane region" description="Helical" evidence="7">
    <location>
        <begin position="164"/>
        <end position="185"/>
    </location>
</feature>
<keyword evidence="5 7" id="KW-1133">Transmembrane helix</keyword>
<feature type="transmembrane region" description="Helical" evidence="7">
    <location>
        <begin position="12"/>
        <end position="33"/>
    </location>
</feature>
<keyword evidence="4 7" id="KW-0812">Transmembrane</keyword>
<comment type="caution">
    <text evidence="8">The sequence shown here is derived from an EMBL/GenBank/DDBJ whole genome shotgun (WGS) entry which is preliminary data.</text>
</comment>
<feature type="transmembrane region" description="Helical" evidence="7">
    <location>
        <begin position="320"/>
        <end position="345"/>
    </location>
</feature>
<feature type="transmembrane region" description="Helical" evidence="7">
    <location>
        <begin position="357"/>
        <end position="378"/>
    </location>
</feature>
<dbReference type="Proteomes" id="UP001299220">
    <property type="component" value="Unassembled WGS sequence"/>
</dbReference>
<feature type="transmembrane region" description="Helical" evidence="7">
    <location>
        <begin position="89"/>
        <end position="112"/>
    </location>
</feature>
<keyword evidence="3" id="KW-1003">Cell membrane</keyword>
<dbReference type="RefSeq" id="WP_235322156.1">
    <property type="nucleotide sequence ID" value="NZ_JAFBIT010000001.1"/>
</dbReference>
<dbReference type="NCBIfam" id="TIGR00797">
    <property type="entry name" value="matE"/>
    <property type="match status" value="1"/>
</dbReference>
<dbReference type="InterPro" id="IPR002528">
    <property type="entry name" value="MATE_fam"/>
</dbReference>
<dbReference type="EMBL" id="JAFBIT010000001">
    <property type="protein sequence ID" value="MCF2651219.1"/>
    <property type="molecule type" value="Genomic_DNA"/>
</dbReference>
<protein>
    <submittedName>
        <fullName evidence="8">MATE family efflux transporter</fullName>
    </submittedName>
</protein>
<evidence type="ECO:0000313" key="9">
    <source>
        <dbReference type="Proteomes" id="UP001299220"/>
    </source>
</evidence>
<organism evidence="8 9">
    <name type="scientific">Anaeromassilibacillus senegalensis</name>
    <dbReference type="NCBI Taxonomy" id="1673717"/>
    <lineage>
        <taxon>Bacteria</taxon>
        <taxon>Bacillati</taxon>
        <taxon>Bacillota</taxon>
        <taxon>Clostridia</taxon>
        <taxon>Eubacteriales</taxon>
        <taxon>Acutalibacteraceae</taxon>
        <taxon>Anaeromassilibacillus</taxon>
    </lineage>
</organism>
<proteinExistence type="predicted"/>
<sequence>MQENAKKQFFRTFFAIVVPIAIQQLITAAVGVADTLMLGYVSQTALASSSLAGQIQFLINMIYFGLAAGITILSAQYWGKNDLSAIEKILSIGLKLSIGVAAVFFVGAVFFPEFLMRIYTDDANMIATGAEYLRIVGFSYLFLGFSQPYLSAMKSIEQVKVSTFINSVALVLNIVLNATFIFGWIPGIPPLGIQGVALATVIARAVEFLLCIVAGERFKKLRLRPRLFFLHSSVLWRDFIRYSLPAIGNEFVWGLAFSMYSVIMGHLGEDIVAANSIVSTMRNLASVLGFGVANGTAIILGKTIGSGDMARAEQDAKRLLWLTFLTSVLGSGVILICHPIVLSMIELTAQAQAYLQIMVWISAVYVIGPTMNTCFICGVFRAGGDSRFGFFCDIVAMWCVFVPLGFIAAFVLNLPPMWVYFILSLDEFAKMPVVYIRYRQKKWLRNITKETT</sequence>
<evidence type="ECO:0000256" key="4">
    <source>
        <dbReference type="ARBA" id="ARBA00022692"/>
    </source>
</evidence>
<keyword evidence="2" id="KW-0813">Transport</keyword>
<evidence type="ECO:0000313" key="8">
    <source>
        <dbReference type="EMBL" id="MCF2651219.1"/>
    </source>
</evidence>
<accession>A0ABS9CJ89</accession>
<keyword evidence="9" id="KW-1185">Reference proteome</keyword>
<gene>
    <name evidence="8" type="ORF">JQM67_01150</name>
</gene>
<dbReference type="Pfam" id="PF01554">
    <property type="entry name" value="MatE"/>
    <property type="match status" value="2"/>
</dbReference>
<evidence type="ECO:0000256" key="3">
    <source>
        <dbReference type="ARBA" id="ARBA00022475"/>
    </source>
</evidence>
<feature type="transmembrane region" description="Helical" evidence="7">
    <location>
        <begin position="239"/>
        <end position="263"/>
    </location>
</feature>
<dbReference type="CDD" id="cd13134">
    <property type="entry name" value="MATE_like_8"/>
    <property type="match status" value="1"/>
</dbReference>
<feature type="transmembrane region" description="Helical" evidence="7">
    <location>
        <begin position="418"/>
        <end position="436"/>
    </location>
</feature>
<evidence type="ECO:0000256" key="5">
    <source>
        <dbReference type="ARBA" id="ARBA00022989"/>
    </source>
</evidence>
<feature type="transmembrane region" description="Helical" evidence="7">
    <location>
        <begin position="283"/>
        <end position="300"/>
    </location>
</feature>
<evidence type="ECO:0000256" key="2">
    <source>
        <dbReference type="ARBA" id="ARBA00022448"/>
    </source>
</evidence>
<name>A0ABS9CJ89_9FIRM</name>
<evidence type="ECO:0000256" key="6">
    <source>
        <dbReference type="ARBA" id="ARBA00023136"/>
    </source>
</evidence>
<evidence type="ECO:0000256" key="1">
    <source>
        <dbReference type="ARBA" id="ARBA00004651"/>
    </source>
</evidence>
<feature type="transmembrane region" description="Helical" evidence="7">
    <location>
        <begin position="191"/>
        <end position="218"/>
    </location>
</feature>
<feature type="transmembrane region" description="Helical" evidence="7">
    <location>
        <begin position="132"/>
        <end position="152"/>
    </location>
</feature>
<feature type="transmembrane region" description="Helical" evidence="7">
    <location>
        <begin position="390"/>
        <end position="412"/>
    </location>
</feature>
<dbReference type="InterPro" id="IPR048279">
    <property type="entry name" value="MdtK-like"/>
</dbReference>
<dbReference type="PANTHER" id="PTHR42925:SF2">
    <property type="entry name" value="NA+ DRIVEN MULTIDRUG EFFLUX PUMP"/>
    <property type="match status" value="1"/>
</dbReference>
<evidence type="ECO:0000256" key="7">
    <source>
        <dbReference type="SAM" id="Phobius"/>
    </source>
</evidence>
<feature type="transmembrane region" description="Helical" evidence="7">
    <location>
        <begin position="53"/>
        <end position="77"/>
    </location>
</feature>